<comment type="caution">
    <text evidence="1">The sequence shown here is derived from an EMBL/GenBank/DDBJ whole genome shotgun (WGS) entry which is preliminary data.</text>
</comment>
<gene>
    <name evidence="1" type="ORF">LCGC14_2033880</name>
</gene>
<reference evidence="1" key="1">
    <citation type="journal article" date="2015" name="Nature">
        <title>Complex archaea that bridge the gap between prokaryotes and eukaryotes.</title>
        <authorList>
            <person name="Spang A."/>
            <person name="Saw J.H."/>
            <person name="Jorgensen S.L."/>
            <person name="Zaremba-Niedzwiedzka K."/>
            <person name="Martijn J."/>
            <person name="Lind A.E."/>
            <person name="van Eijk R."/>
            <person name="Schleper C."/>
            <person name="Guy L."/>
            <person name="Ettema T.J."/>
        </authorList>
    </citation>
    <scope>NUCLEOTIDE SEQUENCE</scope>
</reference>
<protein>
    <recommendedName>
        <fullName evidence="2">ERCC4 domain-containing protein</fullName>
    </recommendedName>
</protein>
<name>A0A0F9EU38_9ZZZZ</name>
<dbReference type="Gene3D" id="3.40.50.10130">
    <property type="match status" value="1"/>
</dbReference>
<sequence length="174" mass="19918">MIPSEITVLIDSREKEGHRLLFPSWIDIHCDRIIGVDQVHIKTKVSRMVAGDYAIEGYEDVCLIETKRSLRELCSNLSPGNWPRVCKALKRLSKCQYPYLVLEMTPSELFQKSIHVENPILVFDRWVQIVVRFNLCLMIVGGSKMPGPRRKLGEQLTKLMIAHILNEGGFKNGL</sequence>
<evidence type="ECO:0000313" key="1">
    <source>
        <dbReference type="EMBL" id="KKL77539.1"/>
    </source>
</evidence>
<dbReference type="EMBL" id="LAZR01023722">
    <property type="protein sequence ID" value="KKL77539.1"/>
    <property type="molecule type" value="Genomic_DNA"/>
</dbReference>
<accession>A0A0F9EU38</accession>
<evidence type="ECO:0008006" key="2">
    <source>
        <dbReference type="Google" id="ProtNLM"/>
    </source>
</evidence>
<proteinExistence type="predicted"/>
<dbReference type="AlphaFoldDB" id="A0A0F9EU38"/>
<organism evidence="1">
    <name type="scientific">marine sediment metagenome</name>
    <dbReference type="NCBI Taxonomy" id="412755"/>
    <lineage>
        <taxon>unclassified sequences</taxon>
        <taxon>metagenomes</taxon>
        <taxon>ecological metagenomes</taxon>
    </lineage>
</organism>